<evidence type="ECO:0000313" key="3">
    <source>
        <dbReference type="EMBL" id="MCX2719862.1"/>
    </source>
</evidence>
<dbReference type="PANTHER" id="PTHR45947">
    <property type="entry name" value="SULFOQUINOVOSYL TRANSFERASE SQD2"/>
    <property type="match status" value="1"/>
</dbReference>
<dbReference type="GO" id="GO:0016757">
    <property type="term" value="F:glycosyltransferase activity"/>
    <property type="evidence" value="ECO:0007669"/>
    <property type="project" value="InterPro"/>
</dbReference>
<comment type="caution">
    <text evidence="3">The sequence shown here is derived from an EMBL/GenBank/DDBJ whole genome shotgun (WGS) entry which is preliminary data.</text>
</comment>
<keyword evidence="4" id="KW-1185">Reference proteome</keyword>
<gene>
    <name evidence="3" type="ORF">OO016_09630</name>
</gene>
<proteinExistence type="predicted"/>
<reference evidence="3" key="1">
    <citation type="submission" date="2022-11" db="EMBL/GenBank/DDBJ databases">
        <title>The characterization of three novel Bacteroidetes species and genomic analysis of their roles in tidal elemental geochemical cycles.</title>
        <authorList>
            <person name="Ma K.-J."/>
        </authorList>
    </citation>
    <scope>NUCLEOTIDE SEQUENCE</scope>
    <source>
        <strain evidence="3">M415</strain>
    </source>
</reference>
<dbReference type="PANTHER" id="PTHR45947:SF3">
    <property type="entry name" value="SULFOQUINOVOSYL TRANSFERASE SQD2"/>
    <property type="match status" value="1"/>
</dbReference>
<dbReference type="RefSeq" id="WP_266013046.1">
    <property type="nucleotide sequence ID" value="NZ_JAPFQP010000003.1"/>
</dbReference>
<dbReference type="Pfam" id="PF13439">
    <property type="entry name" value="Glyco_transf_4"/>
    <property type="match status" value="1"/>
</dbReference>
<dbReference type="Pfam" id="PF00534">
    <property type="entry name" value="Glycos_transf_1"/>
    <property type="match status" value="1"/>
</dbReference>
<evidence type="ECO:0000313" key="4">
    <source>
        <dbReference type="Proteomes" id="UP001207116"/>
    </source>
</evidence>
<name>A0AAE3SNK2_9FLAO</name>
<sequence>MNANKPIRVLQVLTIMNRGGAESMIMNYYRNIDRTKVQFDFLLHRKDKGAFDDEIKALGGRIYRLDPINPVRFFKYKKELRHFFKKHQSYSIVHSHLNALSSFVLEEARRHGVNIRIAHSHTAVDPKSLNKLLKRHTDRKAIIKKYLQHMIRQRVARSATHFLTCSSKAGNWLFPGVPKERIQILNNAIDSSNFQYNQETRSKIRKVLGLEGKKIIGHVGIFKEEKNHIFLIDIFKNICQKNNDYHLLLVGDGPLKEKVKTKVEAEKLTKSVSFLGLRADIADLLQGMDLFVFPSIYEGLPVSLIEAQGAGLTIFCSDRVTQEVDITGLIEFIPLKKDPAFWADKILSAPKYSRKNTLIELQKGKYDIKENARLLSDFYLKKYHDLFAK</sequence>
<dbReference type="InterPro" id="IPR050194">
    <property type="entry name" value="Glycosyltransferase_grp1"/>
</dbReference>
<dbReference type="CDD" id="cd03812">
    <property type="entry name" value="GT4_CapH-like"/>
    <property type="match status" value="1"/>
</dbReference>
<protein>
    <submittedName>
        <fullName evidence="3">Glycosyltransferase family 1 protein</fullName>
    </submittedName>
</protein>
<accession>A0AAE3SNK2</accession>
<dbReference type="Gene3D" id="3.40.50.2000">
    <property type="entry name" value="Glycogen Phosphorylase B"/>
    <property type="match status" value="2"/>
</dbReference>
<dbReference type="EMBL" id="JAPFQP010000003">
    <property type="protein sequence ID" value="MCX2719862.1"/>
    <property type="molecule type" value="Genomic_DNA"/>
</dbReference>
<dbReference type="Proteomes" id="UP001207116">
    <property type="component" value="Unassembled WGS sequence"/>
</dbReference>
<dbReference type="InterPro" id="IPR028098">
    <property type="entry name" value="Glyco_trans_4-like_N"/>
</dbReference>
<feature type="domain" description="Glycosyl transferase family 1" evidence="1">
    <location>
        <begin position="201"/>
        <end position="320"/>
    </location>
</feature>
<feature type="domain" description="Glycosyltransferase subfamily 4-like N-terminal" evidence="2">
    <location>
        <begin position="19"/>
        <end position="191"/>
    </location>
</feature>
<dbReference type="AlphaFoldDB" id="A0AAE3SNK2"/>
<evidence type="ECO:0000259" key="2">
    <source>
        <dbReference type="Pfam" id="PF13439"/>
    </source>
</evidence>
<dbReference type="InterPro" id="IPR001296">
    <property type="entry name" value="Glyco_trans_1"/>
</dbReference>
<evidence type="ECO:0000259" key="1">
    <source>
        <dbReference type="Pfam" id="PF00534"/>
    </source>
</evidence>
<organism evidence="3 4">
    <name type="scientific">Lentiprolixibacter aurantiacus</name>
    <dbReference type="NCBI Taxonomy" id="2993939"/>
    <lineage>
        <taxon>Bacteria</taxon>
        <taxon>Pseudomonadati</taxon>
        <taxon>Bacteroidota</taxon>
        <taxon>Flavobacteriia</taxon>
        <taxon>Flavobacteriales</taxon>
        <taxon>Flavobacteriaceae</taxon>
        <taxon>Lentiprolixibacter</taxon>
    </lineage>
</organism>
<dbReference type="SUPFAM" id="SSF53756">
    <property type="entry name" value="UDP-Glycosyltransferase/glycogen phosphorylase"/>
    <property type="match status" value="1"/>
</dbReference>